<dbReference type="PANTHER" id="PTHR41309">
    <property type="entry name" value="MEMBRANE PROTEIN-RELATED"/>
    <property type="match status" value="1"/>
</dbReference>
<evidence type="ECO:0000313" key="3">
    <source>
        <dbReference type="Proteomes" id="UP001299265"/>
    </source>
</evidence>
<protein>
    <submittedName>
        <fullName evidence="2">ABC-2 transporter permease</fullName>
    </submittedName>
</protein>
<gene>
    <name evidence="2" type="ORF">LQE92_05480</name>
</gene>
<evidence type="ECO:0000256" key="1">
    <source>
        <dbReference type="SAM" id="Phobius"/>
    </source>
</evidence>
<name>A0AAP2RHL5_9FIRM</name>
<dbReference type="AlphaFoldDB" id="A0AAP2RHL5"/>
<dbReference type="InterPro" id="IPR025699">
    <property type="entry name" value="ABC2_memb-like"/>
</dbReference>
<accession>A0AAP2RHL5</accession>
<feature type="transmembrane region" description="Helical" evidence="1">
    <location>
        <begin position="182"/>
        <end position="202"/>
    </location>
</feature>
<keyword evidence="1" id="KW-0812">Transmembrane</keyword>
<organism evidence="2 3">
    <name type="scientific">Lientehia hominis</name>
    <dbReference type="NCBI Taxonomy" id="2897778"/>
    <lineage>
        <taxon>Bacteria</taxon>
        <taxon>Bacillati</taxon>
        <taxon>Bacillota</taxon>
        <taxon>Clostridia</taxon>
        <taxon>Lachnospirales</taxon>
        <taxon>Lachnospiraceae</taxon>
        <taxon>Lientehia</taxon>
    </lineage>
</organism>
<reference evidence="2 3" key="1">
    <citation type="submission" date="2021-11" db="EMBL/GenBank/DDBJ databases">
        <title>Lacrimispora sp. nov. NSJ-141 isolated from human feces.</title>
        <authorList>
            <person name="Abdugheni R."/>
        </authorList>
    </citation>
    <scope>NUCLEOTIDE SEQUENCE [LARGE SCALE GENOMIC DNA]</scope>
    <source>
        <strain evidence="2 3">NSJ-141</strain>
    </source>
</reference>
<feature type="transmembrane region" description="Helical" evidence="1">
    <location>
        <begin position="12"/>
        <end position="29"/>
    </location>
</feature>
<sequence length="207" mass="22938">MKGLLLNDFLTMRKVMALYFGILILYYALGIFGKGLAGVQIFAVFFSAMLVIYSFSYEEKSGWNSYVNVLPVSRAQVVLSKYILSLIAMGAAAGGGALIQTVINLKNRVQPENGLWISIIAFCVASLFLSLIIPILFKMGAEKGRIILVVIFLIPFMITMLVKKTGIKLAFTIQDLLAMIPLIVLCVVIFMILSCMVTLRIYGKKEF</sequence>
<comment type="caution">
    <text evidence="2">The sequence shown here is derived from an EMBL/GenBank/DDBJ whole genome shotgun (WGS) entry which is preliminary data.</text>
</comment>
<feature type="transmembrane region" description="Helical" evidence="1">
    <location>
        <begin position="144"/>
        <end position="162"/>
    </location>
</feature>
<keyword evidence="1" id="KW-1133">Transmembrane helix</keyword>
<dbReference type="EMBL" id="JAJNOR010000002">
    <property type="protein sequence ID" value="MCD2492076.1"/>
    <property type="molecule type" value="Genomic_DNA"/>
</dbReference>
<feature type="transmembrane region" description="Helical" evidence="1">
    <location>
        <begin position="115"/>
        <end position="137"/>
    </location>
</feature>
<feature type="transmembrane region" description="Helical" evidence="1">
    <location>
        <begin position="82"/>
        <end position="103"/>
    </location>
</feature>
<feature type="transmembrane region" description="Helical" evidence="1">
    <location>
        <begin position="35"/>
        <end position="55"/>
    </location>
</feature>
<dbReference type="Pfam" id="PF13346">
    <property type="entry name" value="ABC2_membrane_5"/>
    <property type="match status" value="1"/>
</dbReference>
<proteinExistence type="predicted"/>
<evidence type="ECO:0000313" key="2">
    <source>
        <dbReference type="EMBL" id="MCD2492076.1"/>
    </source>
</evidence>
<dbReference type="RefSeq" id="WP_231061994.1">
    <property type="nucleotide sequence ID" value="NZ_JAJNOR010000002.1"/>
</dbReference>
<dbReference type="Proteomes" id="UP001299265">
    <property type="component" value="Unassembled WGS sequence"/>
</dbReference>
<keyword evidence="1" id="KW-0472">Membrane</keyword>
<keyword evidence="3" id="KW-1185">Reference proteome</keyword>
<dbReference type="PANTHER" id="PTHR41309:SF2">
    <property type="entry name" value="MEMBRANE PROTEIN"/>
    <property type="match status" value="1"/>
</dbReference>